<dbReference type="PANTHER" id="PTHR43777:SF1">
    <property type="entry name" value="MOLYBDENUM COFACTOR CYTIDYLYLTRANSFERASE"/>
    <property type="match status" value="1"/>
</dbReference>
<dbReference type="AlphaFoldDB" id="A0A2S8F212"/>
<dbReference type="Gene3D" id="3.90.550.10">
    <property type="entry name" value="Spore Coat Polysaccharide Biosynthesis Protein SpsA, Chain A"/>
    <property type="match status" value="1"/>
</dbReference>
<reference evidence="3 4" key="1">
    <citation type="submission" date="2018-02" db="EMBL/GenBank/DDBJ databases">
        <title>Comparative genomes isolates from brazilian mangrove.</title>
        <authorList>
            <person name="Araujo J.E."/>
            <person name="Taketani R.G."/>
            <person name="Silva M.C.P."/>
            <person name="Loureco M.V."/>
            <person name="Andreote F.D."/>
        </authorList>
    </citation>
    <scope>NUCLEOTIDE SEQUENCE [LARGE SCALE GENOMIC DNA]</scope>
    <source>
        <strain evidence="3 4">HEX-2 MGV</strain>
    </source>
</reference>
<dbReference type="InterPro" id="IPR025877">
    <property type="entry name" value="MobA-like_NTP_Trfase"/>
</dbReference>
<evidence type="ECO:0000259" key="2">
    <source>
        <dbReference type="Pfam" id="PF12804"/>
    </source>
</evidence>
<feature type="compositionally biased region" description="Polar residues" evidence="1">
    <location>
        <begin position="195"/>
        <end position="207"/>
    </location>
</feature>
<dbReference type="Pfam" id="PF12804">
    <property type="entry name" value="NTP_transf_3"/>
    <property type="match status" value="1"/>
</dbReference>
<accession>A0A2S8F212</accession>
<comment type="caution">
    <text evidence="3">The sequence shown here is derived from an EMBL/GenBank/DDBJ whole genome shotgun (WGS) entry which is preliminary data.</text>
</comment>
<name>A0A2S8F212_9BACT</name>
<protein>
    <recommendedName>
        <fullName evidence="2">MobA-like NTP transferase domain-containing protein</fullName>
    </recommendedName>
</protein>
<dbReference type="InterPro" id="IPR029044">
    <property type="entry name" value="Nucleotide-diphossugar_trans"/>
</dbReference>
<gene>
    <name evidence="3" type="ORF">C5Y96_22505</name>
</gene>
<dbReference type="RefSeq" id="WP_105358100.1">
    <property type="nucleotide sequence ID" value="NZ_PUIA01000069.1"/>
</dbReference>
<sequence>MSSAARSFAIIPACGESRRMGTDKLLLRWKDSTILETVIAAWQASQVDHIFVVIPQSRTELQKLLQVLPVHIVLADPRPVDMKGSIQVALRMIQEPFEPTSDDTWLIAPADMPTLSTATIDQVLKVAANMPGQIVRPSSGGKHGHPALFPWKLTEEVFNLAEHEGLNVLAQRYPPFDVTVEELGEDVDTPEDLKQLQTDQSIDPSSK</sequence>
<evidence type="ECO:0000256" key="1">
    <source>
        <dbReference type="SAM" id="MobiDB-lite"/>
    </source>
</evidence>
<proteinExistence type="predicted"/>
<dbReference type="OrthoDB" id="285216at2"/>
<feature type="region of interest" description="Disordered" evidence="1">
    <location>
        <begin position="184"/>
        <end position="207"/>
    </location>
</feature>
<evidence type="ECO:0000313" key="3">
    <source>
        <dbReference type="EMBL" id="PQO26212.1"/>
    </source>
</evidence>
<dbReference type="SUPFAM" id="SSF53448">
    <property type="entry name" value="Nucleotide-diphospho-sugar transferases"/>
    <property type="match status" value="1"/>
</dbReference>
<evidence type="ECO:0000313" key="4">
    <source>
        <dbReference type="Proteomes" id="UP000240009"/>
    </source>
</evidence>
<dbReference type="EMBL" id="PUIA01000069">
    <property type="protein sequence ID" value="PQO26212.1"/>
    <property type="molecule type" value="Genomic_DNA"/>
</dbReference>
<dbReference type="CDD" id="cd04182">
    <property type="entry name" value="GT_2_like_f"/>
    <property type="match status" value="1"/>
</dbReference>
<dbReference type="GO" id="GO:0016779">
    <property type="term" value="F:nucleotidyltransferase activity"/>
    <property type="evidence" value="ECO:0007669"/>
    <property type="project" value="UniProtKB-ARBA"/>
</dbReference>
<dbReference type="Proteomes" id="UP000240009">
    <property type="component" value="Unassembled WGS sequence"/>
</dbReference>
<feature type="domain" description="MobA-like NTP transferase" evidence="2">
    <location>
        <begin position="9"/>
        <end position="172"/>
    </location>
</feature>
<organism evidence="3 4">
    <name type="scientific">Blastopirellula marina</name>
    <dbReference type="NCBI Taxonomy" id="124"/>
    <lineage>
        <taxon>Bacteria</taxon>
        <taxon>Pseudomonadati</taxon>
        <taxon>Planctomycetota</taxon>
        <taxon>Planctomycetia</taxon>
        <taxon>Pirellulales</taxon>
        <taxon>Pirellulaceae</taxon>
        <taxon>Blastopirellula</taxon>
    </lineage>
</organism>
<dbReference type="PANTHER" id="PTHR43777">
    <property type="entry name" value="MOLYBDENUM COFACTOR CYTIDYLYLTRANSFERASE"/>
    <property type="match status" value="1"/>
</dbReference>